<dbReference type="PRINTS" id="PR01436">
    <property type="entry name" value="NADHDHGNASE2"/>
</dbReference>
<feature type="transmembrane region" description="Helical" evidence="17">
    <location>
        <begin position="357"/>
        <end position="390"/>
    </location>
</feature>
<keyword evidence="9 17" id="KW-1278">Translocase</keyword>
<evidence type="ECO:0000256" key="13">
    <source>
        <dbReference type="ARBA" id="ARBA00023075"/>
    </source>
</evidence>
<feature type="transmembrane region" description="Helical" evidence="17">
    <location>
        <begin position="185"/>
        <end position="205"/>
    </location>
</feature>
<evidence type="ECO:0000256" key="14">
    <source>
        <dbReference type="ARBA" id="ARBA00023128"/>
    </source>
</evidence>
<evidence type="ECO:0000256" key="16">
    <source>
        <dbReference type="ARBA" id="ARBA00049551"/>
    </source>
</evidence>
<comment type="catalytic activity">
    <reaction evidence="16 17">
        <text>a ubiquinone + NADH + 5 H(+)(in) = a ubiquinol + NAD(+) + 4 H(+)(out)</text>
        <dbReference type="Rhea" id="RHEA:29091"/>
        <dbReference type="Rhea" id="RHEA-COMP:9565"/>
        <dbReference type="Rhea" id="RHEA-COMP:9566"/>
        <dbReference type="ChEBI" id="CHEBI:15378"/>
        <dbReference type="ChEBI" id="CHEBI:16389"/>
        <dbReference type="ChEBI" id="CHEBI:17976"/>
        <dbReference type="ChEBI" id="CHEBI:57540"/>
        <dbReference type="ChEBI" id="CHEBI:57945"/>
        <dbReference type="EC" id="7.1.1.2"/>
    </reaction>
</comment>
<protein>
    <recommendedName>
        <fullName evidence="4 17">NADH-ubiquinone oxidoreductase chain 2</fullName>
        <ecNumber evidence="3 17">7.1.1.2</ecNumber>
    </recommendedName>
</protein>
<feature type="transmembrane region" description="Helical" evidence="17">
    <location>
        <begin position="63"/>
        <end position="84"/>
    </location>
</feature>
<keyword evidence="7 17" id="KW-0812">Transmembrane</keyword>
<evidence type="ECO:0000256" key="3">
    <source>
        <dbReference type="ARBA" id="ARBA00012944"/>
    </source>
</evidence>
<dbReference type="InterPro" id="IPR003917">
    <property type="entry name" value="NADH_UbQ_OxRdtase_chain2"/>
</dbReference>
<reference evidence="19" key="1">
    <citation type="journal article" date="2017" name="J. Molluscan Stud.">
        <title>Denser mitogenomic sampling improves resolution of the phylogeny of the superfamily Trochoidea (Gastropoda: Vetigastropoda).</title>
        <authorList>
            <person name="Uribe J.E."/>
            <person name="Williams S.T."/>
            <person name="Templado J."/>
            <person name="Abalde S."/>
            <person name="Zardoya R."/>
        </authorList>
    </citation>
    <scope>NUCLEOTIDE SEQUENCE</scope>
</reference>
<comment type="similarity">
    <text evidence="2 17">Belongs to the complex I subunit 2 family.</text>
</comment>
<dbReference type="InterPro" id="IPR001750">
    <property type="entry name" value="ND/Mrp_TM"/>
</dbReference>
<dbReference type="GO" id="GO:0006120">
    <property type="term" value="P:mitochondrial electron transport, NADH to ubiquinone"/>
    <property type="evidence" value="ECO:0007669"/>
    <property type="project" value="InterPro"/>
</dbReference>
<keyword evidence="10 17" id="KW-0249">Electron transport</keyword>
<gene>
    <name evidence="19" type="primary">nad2</name>
</gene>
<proteinExistence type="inferred from homology"/>
<dbReference type="PANTHER" id="PTHR46552:SF1">
    <property type="entry name" value="NADH-UBIQUINONE OXIDOREDUCTASE CHAIN 2"/>
    <property type="match status" value="1"/>
</dbReference>
<dbReference type="GO" id="GO:0005743">
    <property type="term" value="C:mitochondrial inner membrane"/>
    <property type="evidence" value="ECO:0007669"/>
    <property type="project" value="UniProtKB-SubCell"/>
</dbReference>
<feature type="transmembrane region" description="Helical" evidence="17">
    <location>
        <begin position="274"/>
        <end position="293"/>
    </location>
</feature>
<evidence type="ECO:0000256" key="15">
    <source>
        <dbReference type="ARBA" id="ARBA00023136"/>
    </source>
</evidence>
<keyword evidence="12 17" id="KW-0520">NAD</keyword>
<evidence type="ECO:0000256" key="12">
    <source>
        <dbReference type="ARBA" id="ARBA00023027"/>
    </source>
</evidence>
<feature type="domain" description="NADH:quinone oxidoreductase/Mrp antiporter transmembrane" evidence="18">
    <location>
        <begin position="25"/>
        <end position="298"/>
    </location>
</feature>
<evidence type="ECO:0000256" key="4">
    <source>
        <dbReference type="ARBA" id="ARBA00021008"/>
    </source>
</evidence>
<dbReference type="AlphaFoldDB" id="A0A1W5YRY5"/>
<evidence type="ECO:0000256" key="17">
    <source>
        <dbReference type="RuleBase" id="RU003403"/>
    </source>
</evidence>
<accession>A0A1W5YRY5</accession>
<comment type="subcellular location">
    <subcellularLocation>
        <location evidence="1 17">Mitochondrion inner membrane</location>
        <topology evidence="1 17">Multi-pass membrane protein</topology>
    </subcellularLocation>
</comment>
<dbReference type="Pfam" id="PF00361">
    <property type="entry name" value="Proton_antipo_M"/>
    <property type="match status" value="1"/>
</dbReference>
<evidence type="ECO:0000259" key="18">
    <source>
        <dbReference type="Pfam" id="PF00361"/>
    </source>
</evidence>
<comment type="function">
    <text evidence="17">Core subunit of the mitochondrial membrane respiratory chain NADH dehydrogenase (Complex I) which catalyzes electron transfer from NADH through the respiratory chain, using ubiquinone as an electron acceptor. Essential for the catalytic activity and assembly of complex I.</text>
</comment>
<feature type="transmembrane region" description="Helical" evidence="17">
    <location>
        <begin position="300"/>
        <end position="319"/>
    </location>
</feature>
<feature type="transmembrane region" description="Helical" evidence="17">
    <location>
        <begin position="90"/>
        <end position="109"/>
    </location>
</feature>
<dbReference type="EC" id="7.1.1.2" evidence="3 17"/>
<evidence type="ECO:0000313" key="19">
    <source>
        <dbReference type="EMBL" id="ARI50094.1"/>
    </source>
</evidence>
<keyword evidence="15 17" id="KW-0472">Membrane</keyword>
<dbReference type="EMBL" id="KY212109">
    <property type="protein sequence ID" value="ARI50094.1"/>
    <property type="molecule type" value="Genomic_DNA"/>
</dbReference>
<dbReference type="InterPro" id="IPR050175">
    <property type="entry name" value="Complex_I_Subunit_2"/>
</dbReference>
<evidence type="ECO:0000256" key="10">
    <source>
        <dbReference type="ARBA" id="ARBA00022982"/>
    </source>
</evidence>
<keyword evidence="5" id="KW-0813">Transport</keyword>
<evidence type="ECO:0000256" key="8">
    <source>
        <dbReference type="ARBA" id="ARBA00022792"/>
    </source>
</evidence>
<organism evidence="19">
    <name type="scientific">Cittarium pica</name>
    <name type="common">West Indian top snail</name>
    <dbReference type="NCBI Taxonomy" id="164121"/>
    <lineage>
        <taxon>Eukaryota</taxon>
        <taxon>Metazoa</taxon>
        <taxon>Spiralia</taxon>
        <taxon>Lophotrochozoa</taxon>
        <taxon>Mollusca</taxon>
        <taxon>Gastropoda</taxon>
        <taxon>Vetigastropoda</taxon>
        <taxon>Trochida</taxon>
        <taxon>Trochoidea</taxon>
        <taxon>Tegulidae</taxon>
        <taxon>Cittarium</taxon>
    </lineage>
</organism>
<evidence type="ECO:0000256" key="9">
    <source>
        <dbReference type="ARBA" id="ARBA00022967"/>
    </source>
</evidence>
<evidence type="ECO:0000256" key="5">
    <source>
        <dbReference type="ARBA" id="ARBA00022448"/>
    </source>
</evidence>
<keyword evidence="6 17" id="KW-0679">Respiratory chain</keyword>
<keyword evidence="11 17" id="KW-1133">Transmembrane helix</keyword>
<feature type="transmembrane region" description="Helical" evidence="17">
    <location>
        <begin position="32"/>
        <end position="51"/>
    </location>
</feature>
<name>A0A1W5YRY5_CITPI</name>
<dbReference type="GO" id="GO:0008137">
    <property type="term" value="F:NADH dehydrogenase (ubiquinone) activity"/>
    <property type="evidence" value="ECO:0007669"/>
    <property type="project" value="UniProtKB-EC"/>
</dbReference>
<sequence length="394" mass="43403">MISIMPFGFLFVFIFLFGTVMSLSSLHWLGIWAGLEINLMGFIPILVYRGVTQEAESGMKYFIVQALGSGMIMAGSLISFNVLYSWEVHLNADFSAGLGVLLFGLMLKLGSFPFHFWLPSVMAGISWFGCLILATWQKIAPLFLLGSVLQGWALNSFLGSFLALMAGFSSMVGGIGGLNQTQVRALLAYSSIGHIGWMIFAMLVGNSALKMYFMIYFFVSGCFFLSLWWFETSRFSQVSILGSEESKMGQVCMIFMLLSLGGMPPLLGFVGKWLVIWFSCEMLVPFSIIFLLIGSLISLFYYLSLLFSLSFLSGTVMLSKGNFSSLLNLSFMQTIKSTELIGENKNNMSSDLSDSDIFGFSLSLGVSLIISFLFILNLVGGALIIFSLSLAEFI</sequence>
<evidence type="ECO:0000256" key="6">
    <source>
        <dbReference type="ARBA" id="ARBA00022660"/>
    </source>
</evidence>
<feature type="transmembrane region" description="Helical" evidence="17">
    <location>
        <begin position="156"/>
        <end position="178"/>
    </location>
</feature>
<evidence type="ECO:0000256" key="7">
    <source>
        <dbReference type="ARBA" id="ARBA00022692"/>
    </source>
</evidence>
<evidence type="ECO:0000256" key="1">
    <source>
        <dbReference type="ARBA" id="ARBA00004448"/>
    </source>
</evidence>
<evidence type="ECO:0000256" key="11">
    <source>
        <dbReference type="ARBA" id="ARBA00022989"/>
    </source>
</evidence>
<feature type="transmembrane region" description="Helical" evidence="17">
    <location>
        <begin position="251"/>
        <end position="268"/>
    </location>
</feature>
<feature type="transmembrane region" description="Helical" evidence="17">
    <location>
        <begin position="116"/>
        <end position="136"/>
    </location>
</feature>
<keyword evidence="14 17" id="KW-0496">Mitochondrion</keyword>
<feature type="transmembrane region" description="Helical" evidence="17">
    <location>
        <begin position="211"/>
        <end position="230"/>
    </location>
</feature>
<evidence type="ECO:0000256" key="2">
    <source>
        <dbReference type="ARBA" id="ARBA00007012"/>
    </source>
</evidence>
<dbReference type="PANTHER" id="PTHR46552">
    <property type="entry name" value="NADH-UBIQUINONE OXIDOREDUCTASE CHAIN 2"/>
    <property type="match status" value="1"/>
</dbReference>
<geneLocation type="mitochondrion" evidence="19"/>
<keyword evidence="8 17" id="KW-0999">Mitochondrion inner membrane</keyword>
<keyword evidence="13 17" id="KW-0830">Ubiquinone</keyword>